<dbReference type="EMBL" id="CP061800">
    <property type="protein sequence ID" value="QTA91829.1"/>
    <property type="molecule type" value="Genomic_DNA"/>
</dbReference>
<sequence>MICSTPRHKKKGGRDKACLVFACVYIFVSRSTRLPVKQNITDRFISNSFVIYGQK</sequence>
<accession>A0A975GSA5</accession>
<proteinExistence type="predicted"/>
<keyword evidence="2" id="KW-1185">Reference proteome</keyword>
<organism evidence="1 2">
    <name type="scientific">Desulfonema magnum</name>
    <dbReference type="NCBI Taxonomy" id="45655"/>
    <lineage>
        <taxon>Bacteria</taxon>
        <taxon>Pseudomonadati</taxon>
        <taxon>Thermodesulfobacteriota</taxon>
        <taxon>Desulfobacteria</taxon>
        <taxon>Desulfobacterales</taxon>
        <taxon>Desulfococcaceae</taxon>
        <taxon>Desulfonema</taxon>
    </lineage>
</organism>
<name>A0A975GSA5_9BACT</name>
<dbReference type="AlphaFoldDB" id="A0A975GSA5"/>
<reference evidence="1" key="1">
    <citation type="journal article" date="2021" name="Microb. Physiol.">
        <title>Proteogenomic Insights into the Physiology of Marine, Sulfate-Reducing, Filamentous Desulfonema limicola and Desulfonema magnum.</title>
        <authorList>
            <person name="Schnaars V."/>
            <person name="Wohlbrand L."/>
            <person name="Scheve S."/>
            <person name="Hinrichs C."/>
            <person name="Reinhardt R."/>
            <person name="Rabus R."/>
        </authorList>
    </citation>
    <scope>NUCLEOTIDE SEQUENCE</scope>
    <source>
        <strain evidence="1">4be13</strain>
    </source>
</reference>
<dbReference type="Proteomes" id="UP000663722">
    <property type="component" value="Chromosome"/>
</dbReference>
<gene>
    <name evidence="1" type="ORF">dnm_079030</name>
</gene>
<evidence type="ECO:0000313" key="2">
    <source>
        <dbReference type="Proteomes" id="UP000663722"/>
    </source>
</evidence>
<evidence type="ECO:0000313" key="1">
    <source>
        <dbReference type="EMBL" id="QTA91829.1"/>
    </source>
</evidence>
<protein>
    <submittedName>
        <fullName evidence="1">Uncharacterized protein</fullName>
    </submittedName>
</protein>
<dbReference type="KEGG" id="dmm:dnm_079030"/>